<dbReference type="SUPFAM" id="SSF55874">
    <property type="entry name" value="ATPase domain of HSP90 chaperone/DNA topoisomerase II/histidine kinase"/>
    <property type="match status" value="1"/>
</dbReference>
<feature type="non-terminal residue" evidence="6">
    <location>
        <position position="1"/>
    </location>
</feature>
<dbReference type="EMBL" id="CADCWM010001054">
    <property type="protein sequence ID" value="CAA9587616.1"/>
    <property type="molecule type" value="Genomic_DNA"/>
</dbReference>
<dbReference type="GO" id="GO:0000160">
    <property type="term" value="P:phosphorelay signal transduction system"/>
    <property type="evidence" value="ECO:0007669"/>
    <property type="project" value="UniProtKB-KW"/>
</dbReference>
<protein>
    <recommendedName>
        <fullName evidence="5">Histidine kinase/HSP90-like ATPase domain-containing protein</fullName>
    </recommendedName>
</protein>
<keyword evidence="4" id="KW-0472">Membrane</keyword>
<keyword evidence="3" id="KW-0902">Two-component regulatory system</keyword>
<dbReference type="Pfam" id="PF02518">
    <property type="entry name" value="HATPase_c"/>
    <property type="match status" value="1"/>
</dbReference>
<feature type="transmembrane region" description="Helical" evidence="4">
    <location>
        <begin position="189"/>
        <end position="210"/>
    </location>
</feature>
<dbReference type="Gene3D" id="3.30.450.40">
    <property type="match status" value="1"/>
</dbReference>
<organism evidence="6">
    <name type="scientific">uncultured Thermomicrobiales bacterium</name>
    <dbReference type="NCBI Taxonomy" id="1645740"/>
    <lineage>
        <taxon>Bacteria</taxon>
        <taxon>Pseudomonadati</taxon>
        <taxon>Thermomicrobiota</taxon>
        <taxon>Thermomicrobia</taxon>
        <taxon>Thermomicrobiales</taxon>
        <taxon>environmental samples</taxon>
    </lineage>
</organism>
<dbReference type="SMART" id="SM00387">
    <property type="entry name" value="HATPase_c"/>
    <property type="match status" value="1"/>
</dbReference>
<evidence type="ECO:0000256" key="1">
    <source>
        <dbReference type="ARBA" id="ARBA00022679"/>
    </source>
</evidence>
<reference evidence="6" key="1">
    <citation type="submission" date="2020-02" db="EMBL/GenBank/DDBJ databases">
        <authorList>
            <person name="Meier V. D."/>
        </authorList>
    </citation>
    <scope>NUCLEOTIDE SEQUENCE</scope>
    <source>
        <strain evidence="6">AVDCRST_MAG88</strain>
    </source>
</reference>
<dbReference type="SUPFAM" id="SSF55781">
    <property type="entry name" value="GAF domain-like"/>
    <property type="match status" value="1"/>
</dbReference>
<dbReference type="Gene3D" id="3.30.565.10">
    <property type="entry name" value="Histidine kinase-like ATPase, C-terminal domain"/>
    <property type="match status" value="1"/>
</dbReference>
<feature type="transmembrane region" description="Helical" evidence="4">
    <location>
        <begin position="156"/>
        <end position="177"/>
    </location>
</feature>
<keyword evidence="4" id="KW-0812">Transmembrane</keyword>
<feature type="transmembrane region" description="Helical" evidence="4">
    <location>
        <begin position="222"/>
        <end position="245"/>
    </location>
</feature>
<dbReference type="PANTHER" id="PTHR24421:SF58">
    <property type="entry name" value="SIGNAL TRANSDUCTION HISTIDINE-PROTEIN KINASE_PHOSPHATASE UHPB"/>
    <property type="match status" value="1"/>
</dbReference>
<dbReference type="GO" id="GO:0016301">
    <property type="term" value="F:kinase activity"/>
    <property type="evidence" value="ECO:0007669"/>
    <property type="project" value="UniProtKB-KW"/>
</dbReference>
<feature type="transmembrane region" description="Helical" evidence="4">
    <location>
        <begin position="71"/>
        <end position="90"/>
    </location>
</feature>
<evidence type="ECO:0000256" key="2">
    <source>
        <dbReference type="ARBA" id="ARBA00022777"/>
    </source>
</evidence>
<keyword evidence="4" id="KW-1133">Transmembrane helix</keyword>
<evidence type="ECO:0000313" key="6">
    <source>
        <dbReference type="EMBL" id="CAA9587616.1"/>
    </source>
</evidence>
<evidence type="ECO:0000256" key="3">
    <source>
        <dbReference type="ARBA" id="ARBA00023012"/>
    </source>
</evidence>
<dbReference type="AlphaFoldDB" id="A0A6J4VWX1"/>
<evidence type="ECO:0000256" key="4">
    <source>
        <dbReference type="SAM" id="Phobius"/>
    </source>
</evidence>
<feature type="transmembrane region" description="Helical" evidence="4">
    <location>
        <begin position="121"/>
        <end position="144"/>
    </location>
</feature>
<dbReference type="InterPro" id="IPR050482">
    <property type="entry name" value="Sensor_HK_TwoCompSys"/>
</dbReference>
<accession>A0A6J4VWX1</accession>
<name>A0A6J4VWX1_9BACT</name>
<keyword evidence="1" id="KW-0808">Transferase</keyword>
<keyword evidence="2" id="KW-0418">Kinase</keyword>
<feature type="domain" description="Histidine kinase/HSP90-like ATPase" evidence="5">
    <location>
        <begin position="624"/>
        <end position="720"/>
    </location>
</feature>
<feature type="transmembrane region" description="Helical" evidence="4">
    <location>
        <begin position="257"/>
        <end position="276"/>
    </location>
</feature>
<dbReference type="CDD" id="cd16917">
    <property type="entry name" value="HATPase_UhpB-NarQ-NarX-like"/>
    <property type="match status" value="1"/>
</dbReference>
<sequence length="736" mass="78295">VVVDVHPGGLAWDAGVRPGDSVIDVDERGTLTDEQGVAGAGAIQTRSDARAVTSVSTAGARQASLQRRPGFLALAVCFTVVGAVIFMLSTDPVAARVIFGGMVAAAITLITAIATPFGAPWALAAAYVGLVGTGAGVFLLFMVFPINHLRSRAGRGAAIVALGLHGALAACYGVVVTSTPGHYAALKSTTFGILVVDAGIACALAVAALLQTSPLRREARRALELLALGTIVGLTPFCLFALVPHLLGQGYILPPDVAILSVGLLPLSLGAAVLSRQFLGITRFVRRGLIALIVWSALISAYTMLLSVLWHAVDEGRVGPPPARVEVALGVVFIAGTFPPLQQLLRRGLERLLFRDVYDYAETLRALSTELAALIDRDTVVEHVLSRVGEVLDLRWAAIVLTPADGPATRFGWGDYPVQSKAGEVGEIWPYDGRRRSGGEGAQRVPLVSEGEILGAVVLGPKRHDVELLPQDHELIATLAPLVAATLRSALLMRRLDLHVAALRDKERVLAALNGKLIRVQERERQRLALDLHDDPLQRAILLARELGESDRCPKAERWRWSAEAIALSLRAICAELRPPALDDFGLLAGLGHLISDLRARSDLAVELLVDTNDGEPFGRLDADLEIALYRVTQEALNNCLKHARATAVVVALRRDGGDLLLRVTDNGRGNALGRNGAEGTLQLGLLGMRERLRPWGGSVRVGDAPHGGTEVIVEVDLGGCDEWIGQLGADTVSYR</sequence>
<dbReference type="PANTHER" id="PTHR24421">
    <property type="entry name" value="NITRATE/NITRITE SENSOR PROTEIN NARX-RELATED"/>
    <property type="match status" value="1"/>
</dbReference>
<gene>
    <name evidence="6" type="ORF">AVDCRST_MAG88-4222</name>
</gene>
<dbReference type="InterPro" id="IPR003594">
    <property type="entry name" value="HATPase_dom"/>
</dbReference>
<feature type="transmembrane region" description="Helical" evidence="4">
    <location>
        <begin position="97"/>
        <end position="115"/>
    </location>
</feature>
<feature type="transmembrane region" description="Helical" evidence="4">
    <location>
        <begin position="288"/>
        <end position="313"/>
    </location>
</feature>
<proteinExistence type="predicted"/>
<dbReference type="InterPro" id="IPR029016">
    <property type="entry name" value="GAF-like_dom_sf"/>
</dbReference>
<evidence type="ECO:0000259" key="5">
    <source>
        <dbReference type="SMART" id="SM00387"/>
    </source>
</evidence>
<dbReference type="InterPro" id="IPR036890">
    <property type="entry name" value="HATPase_C_sf"/>
</dbReference>